<dbReference type="InterPro" id="IPR036291">
    <property type="entry name" value="NAD(P)-bd_dom_sf"/>
</dbReference>
<dbReference type="Pfam" id="PF16363">
    <property type="entry name" value="GDP_Man_Dehyd"/>
    <property type="match status" value="1"/>
</dbReference>
<organism evidence="2 3">
    <name type="scientific">Stutzerimonas nosocomialis</name>
    <dbReference type="NCBI Taxonomy" id="1056496"/>
    <lineage>
        <taxon>Bacteria</taxon>
        <taxon>Pseudomonadati</taxon>
        <taxon>Pseudomonadota</taxon>
        <taxon>Gammaproteobacteria</taxon>
        <taxon>Pseudomonadales</taxon>
        <taxon>Pseudomonadaceae</taxon>
        <taxon>Stutzerimonas</taxon>
    </lineage>
</organism>
<feature type="domain" description="NAD(P)-binding" evidence="1">
    <location>
        <begin position="9"/>
        <end position="280"/>
    </location>
</feature>
<dbReference type="RefSeq" id="WP_138411148.1">
    <property type="nucleotide sequence ID" value="NZ_QLAG01000005.1"/>
</dbReference>
<evidence type="ECO:0000259" key="1">
    <source>
        <dbReference type="Pfam" id="PF16363"/>
    </source>
</evidence>
<reference evidence="2 3" key="1">
    <citation type="journal article" date="2017" name="Eur. J. Clin. Microbiol. Infect. Dis.">
        <title>Uncommonly isolated clinical Pseudomonas: identification and phylogenetic assignation.</title>
        <authorList>
            <person name="Mulet M."/>
            <person name="Gomila M."/>
            <person name="Ramirez A."/>
            <person name="Cardew S."/>
            <person name="Moore E.R."/>
            <person name="Lalucat J."/>
            <person name="Garcia-Valdes E."/>
        </authorList>
    </citation>
    <scope>NUCLEOTIDE SEQUENCE [LARGE SCALE GENOMIC DNA]</scope>
    <source>
        <strain evidence="2 3">SD129</strain>
    </source>
</reference>
<protein>
    <submittedName>
        <fullName evidence="2">GDP-mannose 4,6 dehydratase</fullName>
    </submittedName>
</protein>
<dbReference type="InterPro" id="IPR016040">
    <property type="entry name" value="NAD(P)-bd_dom"/>
</dbReference>
<keyword evidence="3" id="KW-1185">Reference proteome</keyword>
<dbReference type="AlphaFoldDB" id="A0A5R9QH42"/>
<dbReference type="SUPFAM" id="SSF51735">
    <property type="entry name" value="NAD(P)-binding Rossmann-fold domains"/>
    <property type="match status" value="1"/>
</dbReference>
<dbReference type="Proteomes" id="UP000306753">
    <property type="component" value="Unassembled WGS sequence"/>
</dbReference>
<dbReference type="Gene3D" id="3.90.25.10">
    <property type="entry name" value="UDP-galactose 4-epimerase, domain 1"/>
    <property type="match status" value="1"/>
</dbReference>
<dbReference type="PANTHER" id="PTHR43000">
    <property type="entry name" value="DTDP-D-GLUCOSE 4,6-DEHYDRATASE-RELATED"/>
    <property type="match status" value="1"/>
</dbReference>
<proteinExistence type="predicted"/>
<gene>
    <name evidence="2" type="ORF">DN820_05720</name>
</gene>
<evidence type="ECO:0000313" key="2">
    <source>
        <dbReference type="EMBL" id="TLX64536.1"/>
    </source>
</evidence>
<dbReference type="EMBL" id="QLAG01000005">
    <property type="protein sequence ID" value="TLX64536.1"/>
    <property type="molecule type" value="Genomic_DNA"/>
</dbReference>
<accession>A0A5R9QH42</accession>
<comment type="caution">
    <text evidence="2">The sequence shown here is derived from an EMBL/GenBank/DDBJ whole genome shotgun (WGS) entry which is preliminary data.</text>
</comment>
<evidence type="ECO:0000313" key="3">
    <source>
        <dbReference type="Proteomes" id="UP000306753"/>
    </source>
</evidence>
<name>A0A5R9QH42_9GAMM</name>
<dbReference type="Gene3D" id="3.40.50.720">
    <property type="entry name" value="NAD(P)-binding Rossmann-like Domain"/>
    <property type="match status" value="1"/>
</dbReference>
<sequence>MADSAKRALITGVHGFTGRYMAAELAAHGYEVIGLGSRPGSEPGYFQADLTDAAALRELMKELQPQVVVHLAALAFVGHGDANGFYEVNLIGTRNLLEALAAASTPPECVLLASSANVYGNASEGMLSETTAPAPANDYAVSKLSMEYMARLWMSRLPIVIARPFNYTGVGQAENFLLPKIVSHFRRRAPTMELGNLDVWRDFSDVRAVVRAYRGLLETRPLGQTVNVSSGRTHSLREVVSMCQAITGHEVRIEVNPAFVRDNEVKTLSGDASRLRALLGEWDTPPLEETLRWMLAAD</sequence>